<name>A0A0A9A2E5_ARUDO</name>
<reference evidence="1" key="2">
    <citation type="journal article" date="2015" name="Data Brief">
        <title>Shoot transcriptome of the giant reed, Arundo donax.</title>
        <authorList>
            <person name="Barrero R.A."/>
            <person name="Guerrero F.D."/>
            <person name="Moolhuijzen P."/>
            <person name="Goolsby J.A."/>
            <person name="Tidwell J."/>
            <person name="Bellgard S.E."/>
            <person name="Bellgard M.I."/>
        </authorList>
    </citation>
    <scope>NUCLEOTIDE SEQUENCE</scope>
    <source>
        <tissue evidence="1">Shoot tissue taken approximately 20 cm above the soil surface</tissue>
    </source>
</reference>
<evidence type="ECO:0000313" key="1">
    <source>
        <dbReference type="EMBL" id="JAD41222.1"/>
    </source>
</evidence>
<organism evidence="1">
    <name type="scientific">Arundo donax</name>
    <name type="common">Giant reed</name>
    <name type="synonym">Donax arundinaceus</name>
    <dbReference type="NCBI Taxonomy" id="35708"/>
    <lineage>
        <taxon>Eukaryota</taxon>
        <taxon>Viridiplantae</taxon>
        <taxon>Streptophyta</taxon>
        <taxon>Embryophyta</taxon>
        <taxon>Tracheophyta</taxon>
        <taxon>Spermatophyta</taxon>
        <taxon>Magnoliopsida</taxon>
        <taxon>Liliopsida</taxon>
        <taxon>Poales</taxon>
        <taxon>Poaceae</taxon>
        <taxon>PACMAD clade</taxon>
        <taxon>Arundinoideae</taxon>
        <taxon>Arundineae</taxon>
        <taxon>Arundo</taxon>
    </lineage>
</organism>
<dbReference type="AlphaFoldDB" id="A0A0A9A2E5"/>
<dbReference type="EMBL" id="GBRH01256673">
    <property type="protein sequence ID" value="JAD41222.1"/>
    <property type="molecule type" value="Transcribed_RNA"/>
</dbReference>
<sequence length="47" mass="5424">MVDQIHRVLGEIQLEMFAERIIQHGSLRNSARDACRMHNSTLSCVRT</sequence>
<accession>A0A0A9A2E5</accession>
<proteinExistence type="predicted"/>
<reference evidence="1" key="1">
    <citation type="submission" date="2014-09" db="EMBL/GenBank/DDBJ databases">
        <authorList>
            <person name="Magalhaes I.L.F."/>
            <person name="Oliveira U."/>
            <person name="Santos F.R."/>
            <person name="Vidigal T.H.D.A."/>
            <person name="Brescovit A.D."/>
            <person name="Santos A.J."/>
        </authorList>
    </citation>
    <scope>NUCLEOTIDE SEQUENCE</scope>
    <source>
        <tissue evidence="1">Shoot tissue taken approximately 20 cm above the soil surface</tissue>
    </source>
</reference>
<protein>
    <submittedName>
        <fullName evidence="1">Uncharacterized protein</fullName>
    </submittedName>
</protein>